<evidence type="ECO:0000256" key="1">
    <source>
        <dbReference type="SAM" id="MobiDB-lite"/>
    </source>
</evidence>
<feature type="domain" description="Retrovirus-related Pol polyprotein from transposon TNT 1-94-like beta-barrel" evidence="2">
    <location>
        <begin position="155"/>
        <end position="229"/>
    </location>
</feature>
<proteinExistence type="predicted"/>
<evidence type="ECO:0000259" key="2">
    <source>
        <dbReference type="Pfam" id="PF22936"/>
    </source>
</evidence>
<organism evidence="3 4">
    <name type="scientific">Puccinia sorghi</name>
    <dbReference type="NCBI Taxonomy" id="27349"/>
    <lineage>
        <taxon>Eukaryota</taxon>
        <taxon>Fungi</taxon>
        <taxon>Dikarya</taxon>
        <taxon>Basidiomycota</taxon>
        <taxon>Pucciniomycotina</taxon>
        <taxon>Pucciniomycetes</taxon>
        <taxon>Pucciniales</taxon>
        <taxon>Pucciniaceae</taxon>
        <taxon>Puccinia</taxon>
    </lineage>
</organism>
<dbReference type="Pfam" id="PF22936">
    <property type="entry name" value="Pol_BBD"/>
    <property type="match status" value="1"/>
</dbReference>
<dbReference type="Proteomes" id="UP000037035">
    <property type="component" value="Unassembled WGS sequence"/>
</dbReference>
<evidence type="ECO:0000313" key="3">
    <source>
        <dbReference type="EMBL" id="KNZ54023.1"/>
    </source>
</evidence>
<sequence>MADNKGTTSKANIPKLDDTNFLNWLMRMEAHLRHKGLIKYITEVPAVLAGAAAEAVNEKHAETVDILMNFMSETAFEAKGKKKGRRGPYSPLGKLNPEASHDAKHCWQLHPELRPDTSKPSTLGNTPINQLVEVDDGHESEVLLLLTEAASKPTILDSGATHHFINNPDVFSPTAESNVKILTGGHSNFLNATAVGTATLINHCGGKFLLKNTFLVPSLTWSLISIPRLIITFN</sequence>
<accession>A0A0L6UZR3</accession>
<keyword evidence="4" id="KW-1185">Reference proteome</keyword>
<evidence type="ECO:0000313" key="4">
    <source>
        <dbReference type="Proteomes" id="UP000037035"/>
    </source>
</evidence>
<gene>
    <name evidence="3" type="ORF">VP01_3070g1</name>
</gene>
<name>A0A0L6UZR3_9BASI</name>
<dbReference type="OrthoDB" id="1728030at2759"/>
<feature type="region of interest" description="Disordered" evidence="1">
    <location>
        <begin position="77"/>
        <end position="97"/>
    </location>
</feature>
<dbReference type="InterPro" id="IPR054722">
    <property type="entry name" value="PolX-like_BBD"/>
</dbReference>
<dbReference type="VEuPathDB" id="FungiDB:VP01_3070g1"/>
<dbReference type="AlphaFoldDB" id="A0A0L6UZR3"/>
<comment type="caution">
    <text evidence="3">The sequence shown here is derived from an EMBL/GenBank/DDBJ whole genome shotgun (WGS) entry which is preliminary data.</text>
</comment>
<protein>
    <recommendedName>
        <fullName evidence="2">Retrovirus-related Pol polyprotein from transposon TNT 1-94-like beta-barrel domain-containing protein</fullName>
    </recommendedName>
</protein>
<dbReference type="EMBL" id="LAVV01008025">
    <property type="protein sequence ID" value="KNZ54023.1"/>
    <property type="molecule type" value="Genomic_DNA"/>
</dbReference>
<reference evidence="3 4" key="1">
    <citation type="submission" date="2015-08" db="EMBL/GenBank/DDBJ databases">
        <title>Next Generation Sequencing and Analysis of the Genome of Puccinia sorghi L Schw, the Causal Agent of Maize Common Rust.</title>
        <authorList>
            <person name="Rochi L."/>
            <person name="Burguener G."/>
            <person name="Darino M."/>
            <person name="Turjanski A."/>
            <person name="Kreff E."/>
            <person name="Dieguez M.J."/>
            <person name="Sacco F."/>
        </authorList>
    </citation>
    <scope>NUCLEOTIDE SEQUENCE [LARGE SCALE GENOMIC DNA]</scope>
    <source>
        <strain evidence="3 4">RO10H11247</strain>
    </source>
</reference>